<dbReference type="SMART" id="SM00345">
    <property type="entry name" value="HTH_GNTR"/>
    <property type="match status" value="1"/>
</dbReference>
<dbReference type="InterPro" id="IPR036390">
    <property type="entry name" value="WH_DNA-bd_sf"/>
</dbReference>
<evidence type="ECO:0000256" key="8">
    <source>
        <dbReference type="ARBA" id="ARBA00023015"/>
    </source>
</evidence>
<comment type="similarity">
    <text evidence="3">Belongs to the class-I pyridoxal-phosphate-dependent aminotransferase family.</text>
</comment>
<evidence type="ECO:0000256" key="3">
    <source>
        <dbReference type="ARBA" id="ARBA00007441"/>
    </source>
</evidence>
<dbReference type="InterPro" id="IPR051446">
    <property type="entry name" value="HTH_trans_reg/aminotransferase"/>
</dbReference>
<evidence type="ECO:0000256" key="4">
    <source>
        <dbReference type="ARBA" id="ARBA00011738"/>
    </source>
</evidence>
<keyword evidence="7" id="KW-0663">Pyridoxal phosphate</keyword>
<reference evidence="12 13" key="1">
    <citation type="submission" date="2016-11" db="EMBL/GenBank/DDBJ databases">
        <authorList>
            <person name="Jaros S."/>
            <person name="Januszkiewicz K."/>
            <person name="Wedrychowicz H."/>
        </authorList>
    </citation>
    <scope>NUCLEOTIDE SEQUENCE [LARGE SCALE GENOMIC DNA]</scope>
    <source>
        <strain evidence="12 13">DSM 9705</strain>
    </source>
</reference>
<dbReference type="STRING" id="1121409.SAMN02745124_00353"/>
<keyword evidence="6 12" id="KW-0808">Transferase</keyword>
<evidence type="ECO:0000256" key="10">
    <source>
        <dbReference type="ARBA" id="ARBA00023163"/>
    </source>
</evidence>
<keyword evidence="9" id="KW-0238">DNA-binding</keyword>
<dbReference type="Gene3D" id="3.40.640.10">
    <property type="entry name" value="Type I PLP-dependent aspartate aminotransferase-like (Major domain)"/>
    <property type="match status" value="1"/>
</dbReference>
<organism evidence="12 13">
    <name type="scientific">Desulfofustis glycolicus DSM 9705</name>
    <dbReference type="NCBI Taxonomy" id="1121409"/>
    <lineage>
        <taxon>Bacteria</taxon>
        <taxon>Pseudomonadati</taxon>
        <taxon>Thermodesulfobacteriota</taxon>
        <taxon>Desulfobulbia</taxon>
        <taxon>Desulfobulbales</taxon>
        <taxon>Desulfocapsaceae</taxon>
        <taxon>Desulfofustis</taxon>
    </lineage>
</organism>
<comment type="similarity">
    <text evidence="2">In the C-terminal section; belongs to the class-I pyridoxal-phosphate-dependent aminotransferase family.</text>
</comment>
<dbReference type="InterPro" id="IPR036388">
    <property type="entry name" value="WH-like_DNA-bd_sf"/>
</dbReference>
<dbReference type="InterPro" id="IPR000524">
    <property type="entry name" value="Tscrpt_reg_HTH_GntR"/>
</dbReference>
<dbReference type="RefSeq" id="WP_073373091.1">
    <property type="nucleotide sequence ID" value="NZ_FQXS01000001.1"/>
</dbReference>
<evidence type="ECO:0000256" key="6">
    <source>
        <dbReference type="ARBA" id="ARBA00022679"/>
    </source>
</evidence>
<dbReference type="Pfam" id="PF00392">
    <property type="entry name" value="GntR"/>
    <property type="match status" value="1"/>
</dbReference>
<sequence>MRIVLDKKPGSPIYQQISDFFSQAILTGILTADTRLPSMRSLAQDLGVSRITVENAYARLEADGLVASRVGSGTYVLPVLPITVSPSSGDDSAWPVWQQGPLARSKRSLQDSLFRHLADGHGVTDPVYFSGGIGDPCLFPVREFGRVMQRVIRRDGMEGLSYGEPNGYLPLRRTISQVMTSLGICINPENILVTTGSQQALSLVVQALLRSDDMVIVEEPTYNGALDLFEALHIRPIGVPVDEQGMCVEQLEPLLQTYHPKLIYTIPNFQNPTGACLSSSRRRALVALALRYNVPILEDDFVGDLRYDGCTQPALKSLDPCGTVIYVSTFSKMLMPDLRVGFLAADGPIYETLVNLKCLNDLATSNLTQRALNSFLSVGSYQAHLRKTIRIYKKRREAMVTAVDRYLNGCVAYSVPQGGLFLWLRLVGQVDGGALLRQAVDAGVGFAPGAGFFIDKSAGEQFLRLNFAYQTEASIDKGISRLAEALARLD</sequence>
<dbReference type="EMBL" id="FQXS01000001">
    <property type="protein sequence ID" value="SHH37899.1"/>
    <property type="molecule type" value="Genomic_DNA"/>
</dbReference>
<evidence type="ECO:0000313" key="12">
    <source>
        <dbReference type="EMBL" id="SHH37899.1"/>
    </source>
</evidence>
<evidence type="ECO:0000256" key="5">
    <source>
        <dbReference type="ARBA" id="ARBA00022576"/>
    </source>
</evidence>
<keyword evidence="10" id="KW-0804">Transcription</keyword>
<proteinExistence type="inferred from homology"/>
<dbReference type="GO" id="GO:0030170">
    <property type="term" value="F:pyridoxal phosphate binding"/>
    <property type="evidence" value="ECO:0007669"/>
    <property type="project" value="InterPro"/>
</dbReference>
<dbReference type="FunFam" id="3.40.640.10:FF:000053">
    <property type="entry name" value="Aminotransferase, class I"/>
    <property type="match status" value="1"/>
</dbReference>
<comment type="subunit">
    <text evidence="4">Homodimer.</text>
</comment>
<dbReference type="PRINTS" id="PR00035">
    <property type="entry name" value="HTHGNTR"/>
</dbReference>
<dbReference type="InterPro" id="IPR015422">
    <property type="entry name" value="PyrdxlP-dep_Trfase_small"/>
</dbReference>
<dbReference type="GO" id="GO:0003677">
    <property type="term" value="F:DNA binding"/>
    <property type="evidence" value="ECO:0007669"/>
    <property type="project" value="UniProtKB-KW"/>
</dbReference>
<keyword evidence="8" id="KW-0805">Transcription regulation</keyword>
<evidence type="ECO:0000256" key="9">
    <source>
        <dbReference type="ARBA" id="ARBA00023125"/>
    </source>
</evidence>
<dbReference type="GO" id="GO:0003700">
    <property type="term" value="F:DNA-binding transcription factor activity"/>
    <property type="evidence" value="ECO:0007669"/>
    <property type="project" value="InterPro"/>
</dbReference>
<dbReference type="SUPFAM" id="SSF53383">
    <property type="entry name" value="PLP-dependent transferases"/>
    <property type="match status" value="1"/>
</dbReference>
<dbReference type="OrthoDB" id="9804020at2"/>
<feature type="domain" description="HTH gntR-type" evidence="11">
    <location>
        <begin position="11"/>
        <end position="79"/>
    </location>
</feature>
<dbReference type="PANTHER" id="PTHR46577">
    <property type="entry name" value="HTH-TYPE TRANSCRIPTIONAL REGULATORY PROTEIN GABR"/>
    <property type="match status" value="1"/>
</dbReference>
<dbReference type="CDD" id="cd07377">
    <property type="entry name" value="WHTH_GntR"/>
    <property type="match status" value="1"/>
</dbReference>
<dbReference type="GO" id="GO:0008483">
    <property type="term" value="F:transaminase activity"/>
    <property type="evidence" value="ECO:0007669"/>
    <property type="project" value="UniProtKB-KW"/>
</dbReference>
<evidence type="ECO:0000256" key="1">
    <source>
        <dbReference type="ARBA" id="ARBA00001933"/>
    </source>
</evidence>
<dbReference type="InterPro" id="IPR015421">
    <property type="entry name" value="PyrdxlP-dep_Trfase_major"/>
</dbReference>
<comment type="cofactor">
    <cofactor evidence="1">
        <name>pyridoxal 5'-phosphate</name>
        <dbReference type="ChEBI" id="CHEBI:597326"/>
    </cofactor>
</comment>
<dbReference type="Pfam" id="PF00155">
    <property type="entry name" value="Aminotran_1_2"/>
    <property type="match status" value="1"/>
</dbReference>
<dbReference type="PANTHER" id="PTHR46577:SF2">
    <property type="entry name" value="TRANSCRIPTIONAL REGULATORY PROTEIN"/>
    <property type="match status" value="1"/>
</dbReference>
<dbReference type="InterPro" id="IPR004839">
    <property type="entry name" value="Aminotransferase_I/II_large"/>
</dbReference>
<dbReference type="AlphaFoldDB" id="A0A1M5SHC6"/>
<keyword evidence="13" id="KW-1185">Reference proteome</keyword>
<dbReference type="PROSITE" id="PS50949">
    <property type="entry name" value="HTH_GNTR"/>
    <property type="match status" value="1"/>
</dbReference>
<dbReference type="Gene3D" id="1.10.10.10">
    <property type="entry name" value="Winged helix-like DNA-binding domain superfamily/Winged helix DNA-binding domain"/>
    <property type="match status" value="1"/>
</dbReference>
<name>A0A1M5SHC6_9BACT</name>
<evidence type="ECO:0000256" key="2">
    <source>
        <dbReference type="ARBA" id="ARBA00005384"/>
    </source>
</evidence>
<protein>
    <submittedName>
        <fullName evidence="12">GntR family transcriptional regulator / MocR family aminotransferase</fullName>
    </submittedName>
</protein>
<evidence type="ECO:0000256" key="7">
    <source>
        <dbReference type="ARBA" id="ARBA00022898"/>
    </source>
</evidence>
<keyword evidence="5 12" id="KW-0032">Aminotransferase</keyword>
<accession>A0A1M5SHC6</accession>
<dbReference type="Gene3D" id="3.90.1150.10">
    <property type="entry name" value="Aspartate Aminotransferase, domain 1"/>
    <property type="match status" value="1"/>
</dbReference>
<dbReference type="InterPro" id="IPR015424">
    <property type="entry name" value="PyrdxlP-dep_Trfase"/>
</dbReference>
<dbReference type="Proteomes" id="UP000184139">
    <property type="component" value="Unassembled WGS sequence"/>
</dbReference>
<dbReference type="SUPFAM" id="SSF46785">
    <property type="entry name" value="Winged helix' DNA-binding domain"/>
    <property type="match status" value="1"/>
</dbReference>
<evidence type="ECO:0000259" key="11">
    <source>
        <dbReference type="PROSITE" id="PS50949"/>
    </source>
</evidence>
<dbReference type="CDD" id="cd00609">
    <property type="entry name" value="AAT_like"/>
    <property type="match status" value="1"/>
</dbReference>
<evidence type="ECO:0000313" key="13">
    <source>
        <dbReference type="Proteomes" id="UP000184139"/>
    </source>
</evidence>
<gene>
    <name evidence="12" type="ORF">SAMN02745124_00353</name>
</gene>